<dbReference type="Pfam" id="PF01255">
    <property type="entry name" value="Prenyltransf"/>
    <property type="match status" value="1"/>
</dbReference>
<dbReference type="InterPro" id="IPR036424">
    <property type="entry name" value="UPP_synth-like_sf"/>
</dbReference>
<dbReference type="InterPro" id="IPR001441">
    <property type="entry name" value="UPP_synth-like"/>
</dbReference>
<name>A0A397XKT2_BRACM</name>
<dbReference type="EMBL" id="CM010637">
    <property type="protein sequence ID" value="RID41537.1"/>
    <property type="molecule type" value="Genomic_DNA"/>
</dbReference>
<dbReference type="PANTHER" id="PTHR10291">
    <property type="entry name" value="DEHYDRODOLICHYL DIPHOSPHATE SYNTHASE FAMILY MEMBER"/>
    <property type="match status" value="1"/>
</dbReference>
<dbReference type="Proteomes" id="UP000264353">
    <property type="component" value="Chromosome A10"/>
</dbReference>
<dbReference type="Gene3D" id="3.40.1180.10">
    <property type="entry name" value="Decaprenyl diphosphate synthase-like"/>
    <property type="match status" value="1"/>
</dbReference>
<reference evidence="4 5" key="1">
    <citation type="submission" date="2018-06" db="EMBL/GenBank/DDBJ databases">
        <title>WGS assembly of Brassica rapa FPsc.</title>
        <authorList>
            <person name="Bowman J."/>
            <person name="Kohchi T."/>
            <person name="Yamato K."/>
            <person name="Jenkins J."/>
            <person name="Shu S."/>
            <person name="Ishizaki K."/>
            <person name="Yamaoka S."/>
            <person name="Nishihama R."/>
            <person name="Nakamura Y."/>
            <person name="Berger F."/>
            <person name="Adam C."/>
            <person name="Aki S."/>
            <person name="Althoff F."/>
            <person name="Araki T."/>
            <person name="Arteaga-Vazquez M."/>
            <person name="Balasubrmanian S."/>
            <person name="Bauer D."/>
            <person name="Boehm C."/>
            <person name="Briginshaw L."/>
            <person name="Caballero-Perez J."/>
            <person name="Catarino B."/>
            <person name="Chen F."/>
            <person name="Chiyoda S."/>
            <person name="Chovatia M."/>
            <person name="Davies K."/>
            <person name="Delmans M."/>
            <person name="Demura T."/>
            <person name="Dierschke T."/>
            <person name="Dolan L."/>
            <person name="Dorantes-Acosta A."/>
            <person name="Eklund D."/>
            <person name="Florent S."/>
            <person name="Flores-Sandoval E."/>
            <person name="Fujiyama A."/>
            <person name="Fukuzawa H."/>
            <person name="Galik B."/>
            <person name="Grimanelli D."/>
            <person name="Grimwood J."/>
            <person name="Grossniklaus U."/>
            <person name="Hamada T."/>
            <person name="Haseloff J."/>
            <person name="Hetherington A."/>
            <person name="Higo A."/>
            <person name="Hirakawa Y."/>
            <person name="Hundley H."/>
            <person name="Ikeda Y."/>
            <person name="Inoue K."/>
            <person name="Inoue S."/>
            <person name="Ishida S."/>
            <person name="Jia Q."/>
            <person name="Kakita M."/>
            <person name="Kanazawa T."/>
            <person name="Kawai Y."/>
            <person name="Kawashima T."/>
            <person name="Kennedy M."/>
            <person name="Kinose K."/>
            <person name="Kinoshita T."/>
            <person name="Kohara Y."/>
            <person name="Koide E."/>
            <person name="Komatsu K."/>
            <person name="Kopischke S."/>
            <person name="Kubo M."/>
            <person name="Kyozuka J."/>
            <person name="Lagercrantz U."/>
            <person name="Lin S."/>
            <person name="Lindquist E."/>
            <person name="Lipzen A."/>
            <person name="Lu C."/>
            <person name="Luna E."/>
            <person name="Martienssen R."/>
            <person name="Minamino N."/>
            <person name="Mizutani M."/>
            <person name="Mizutani M."/>
            <person name="Mochizuki N."/>
            <person name="Monte I."/>
            <person name="Mosher R."/>
            <person name="Nagasaki H."/>
            <person name="Nakagami H."/>
            <person name="Naramoto S."/>
            <person name="Nishitani K."/>
            <person name="Ohtani M."/>
            <person name="Okamoto T."/>
            <person name="Okumura M."/>
            <person name="Phillips J."/>
            <person name="Pollak B."/>
            <person name="Reinders A."/>
            <person name="Roevekamp M."/>
            <person name="Sano R."/>
            <person name="Sawa S."/>
            <person name="Schmid M."/>
            <person name="Shirakawa M."/>
            <person name="Solano R."/>
            <person name="Spunde A."/>
            <person name="Suetsugu N."/>
            <person name="Sugano S."/>
            <person name="Sugiyama A."/>
            <person name="Sun R."/>
            <person name="Suzuki Y."/>
            <person name="Takenaka M."/>
            <person name="Takezawa D."/>
            <person name="Tomogane H."/>
            <person name="Tsuzuki M."/>
            <person name="Ueda T."/>
            <person name="Umeda M."/>
            <person name="Ward J."/>
            <person name="Watanabe Y."/>
            <person name="Yazaki K."/>
            <person name="Yokoyama R."/>
            <person name="Yoshitake Y."/>
            <person name="Yotsui I."/>
            <person name="Zachgo S."/>
            <person name="Schmutz J."/>
        </authorList>
    </citation>
    <scope>NUCLEOTIDE SEQUENCE [LARGE SCALE GENOMIC DNA]</scope>
    <source>
        <strain evidence="5">cv. B-3</strain>
    </source>
</reference>
<evidence type="ECO:0000256" key="2">
    <source>
        <dbReference type="ARBA" id="ARBA00022679"/>
    </source>
</evidence>
<evidence type="ECO:0000313" key="4">
    <source>
        <dbReference type="EMBL" id="RID41537.1"/>
    </source>
</evidence>
<dbReference type="EC" id="2.5.1.-" evidence="3"/>
<comment type="similarity">
    <text evidence="3">Belongs to the UPP synthase family.</text>
</comment>
<proteinExistence type="inferred from homology"/>
<dbReference type="AlphaFoldDB" id="A0A397XKT2"/>
<keyword evidence="2 3" id="KW-0808">Transferase</keyword>
<protein>
    <recommendedName>
        <fullName evidence="3">Alkyl transferase</fullName>
        <ecNumber evidence="3">2.5.1.-</ecNumber>
    </recommendedName>
</protein>
<evidence type="ECO:0000256" key="3">
    <source>
        <dbReference type="RuleBase" id="RU363018"/>
    </source>
</evidence>
<sequence length="168" mass="19301">MNTREEKIELTIDQAISGNLNNLKVIFIGDLNMLNERLKAAAQRLMEVTEENRGLMVVVCVAYSTSHEIVHAIRESCVRKCGDRDSPQVLEVSDIEECMYTSIVPDPALVIRTGGRDRLSNFMTWQTSRSLLHTTAALWPELGLWHLVWAILKFQRMQNYLQKKQKLD</sequence>
<dbReference type="GO" id="GO:0016765">
    <property type="term" value="F:transferase activity, transferring alkyl or aryl (other than methyl) groups"/>
    <property type="evidence" value="ECO:0007669"/>
    <property type="project" value="InterPro"/>
</dbReference>
<evidence type="ECO:0000313" key="5">
    <source>
        <dbReference type="Proteomes" id="UP000264353"/>
    </source>
</evidence>
<dbReference type="SUPFAM" id="SSF64005">
    <property type="entry name" value="Undecaprenyl diphosphate synthase"/>
    <property type="match status" value="1"/>
</dbReference>
<accession>A0A397XKT2</accession>
<gene>
    <name evidence="4" type="ORF">BRARA_J01493</name>
</gene>
<evidence type="ECO:0000256" key="1">
    <source>
        <dbReference type="ARBA" id="ARBA00001946"/>
    </source>
</evidence>
<organism evidence="4 5">
    <name type="scientific">Brassica campestris</name>
    <name type="common">Field mustard</name>
    <dbReference type="NCBI Taxonomy" id="3711"/>
    <lineage>
        <taxon>Eukaryota</taxon>
        <taxon>Viridiplantae</taxon>
        <taxon>Streptophyta</taxon>
        <taxon>Embryophyta</taxon>
        <taxon>Tracheophyta</taxon>
        <taxon>Spermatophyta</taxon>
        <taxon>Magnoliopsida</taxon>
        <taxon>eudicotyledons</taxon>
        <taxon>Gunneridae</taxon>
        <taxon>Pentapetalae</taxon>
        <taxon>rosids</taxon>
        <taxon>malvids</taxon>
        <taxon>Brassicales</taxon>
        <taxon>Brassicaceae</taxon>
        <taxon>Brassiceae</taxon>
        <taxon>Brassica</taxon>
    </lineage>
</organism>
<dbReference type="NCBIfam" id="TIGR00055">
    <property type="entry name" value="uppS"/>
    <property type="match status" value="1"/>
</dbReference>
<comment type="cofactor">
    <cofactor evidence="1">
        <name>Mg(2+)</name>
        <dbReference type="ChEBI" id="CHEBI:18420"/>
    </cofactor>
</comment>
<dbReference type="PANTHER" id="PTHR10291:SF42">
    <property type="entry name" value="DEHYDRODOLICHYL DIPHOSPHATE SYNTHASE 7-RELATED"/>
    <property type="match status" value="1"/>
</dbReference>